<name>A0A1F6BM28_9BACT</name>
<organism evidence="1 2">
    <name type="scientific">Candidatus Jorgensenbacteria bacterium GWC1_48_12</name>
    <dbReference type="NCBI Taxonomy" id="1798469"/>
    <lineage>
        <taxon>Bacteria</taxon>
        <taxon>Candidatus Joergenseniibacteriota</taxon>
    </lineage>
</organism>
<proteinExistence type="predicted"/>
<dbReference type="Proteomes" id="UP000179324">
    <property type="component" value="Unassembled WGS sequence"/>
</dbReference>
<sequence>MKIRFVDFEMDESVVAPVIYDEVPHQATNRGVVLPPEVRVEIGCFLSRFNNFLTVERPPYYRIDAYFDENSLWILELNASFVDGWGVALNLARAAGIAIDPKALVFPNQFAVRDAVYRPELELFVRELAVLGLTGRSILGPDRNDGELTYVYGRVGSKDQLCTLPYDGLRLDDKLNLGLFARQWDGELVRVPRHYVSRFEDWEEVPQETVLKFCDKGSAECERAGQSVIFGKPNGKARFLKRCYREERLIAQDFVKPARQGSSSCQLVILAIGDEPVAGYVQYSWGWRRIINDDSTHGPLRIS</sequence>
<reference evidence="1 2" key="1">
    <citation type="journal article" date="2016" name="Nat. Commun.">
        <title>Thousands of microbial genomes shed light on interconnected biogeochemical processes in an aquifer system.</title>
        <authorList>
            <person name="Anantharaman K."/>
            <person name="Brown C.T."/>
            <person name="Hug L.A."/>
            <person name="Sharon I."/>
            <person name="Castelle C.J."/>
            <person name="Probst A.J."/>
            <person name="Thomas B.C."/>
            <person name="Singh A."/>
            <person name="Wilkins M.J."/>
            <person name="Karaoz U."/>
            <person name="Brodie E.L."/>
            <person name="Williams K.H."/>
            <person name="Hubbard S.S."/>
            <person name="Banfield J.F."/>
        </authorList>
    </citation>
    <scope>NUCLEOTIDE SEQUENCE [LARGE SCALE GENOMIC DNA]</scope>
</reference>
<evidence type="ECO:0000313" key="2">
    <source>
        <dbReference type="Proteomes" id="UP000179324"/>
    </source>
</evidence>
<dbReference type="AlphaFoldDB" id="A0A1F6BM28"/>
<accession>A0A1F6BM28</accession>
<comment type="caution">
    <text evidence="1">The sequence shown here is derived from an EMBL/GenBank/DDBJ whole genome shotgun (WGS) entry which is preliminary data.</text>
</comment>
<gene>
    <name evidence="1" type="ORF">A2127_02225</name>
</gene>
<protein>
    <submittedName>
        <fullName evidence="1">Uncharacterized protein</fullName>
    </submittedName>
</protein>
<dbReference type="EMBL" id="MFKI01000037">
    <property type="protein sequence ID" value="OGG37989.1"/>
    <property type="molecule type" value="Genomic_DNA"/>
</dbReference>
<evidence type="ECO:0000313" key="1">
    <source>
        <dbReference type="EMBL" id="OGG37989.1"/>
    </source>
</evidence>